<evidence type="ECO:0000313" key="2">
    <source>
        <dbReference type="Proteomes" id="UP000017837"/>
    </source>
</evidence>
<dbReference type="Proteomes" id="UP000017837">
    <property type="component" value="Unassembled WGS sequence"/>
</dbReference>
<comment type="caution">
    <text evidence="1">The sequence shown here is derived from an EMBL/GenBank/DDBJ whole genome shotgun (WGS) entry which is preliminary data.</text>
</comment>
<organism evidence="1 2">
    <name type="scientific">Asticcacaulis benevestitus DSM 16100 = ATCC BAA-896</name>
    <dbReference type="NCBI Taxonomy" id="1121022"/>
    <lineage>
        <taxon>Bacteria</taxon>
        <taxon>Pseudomonadati</taxon>
        <taxon>Pseudomonadota</taxon>
        <taxon>Alphaproteobacteria</taxon>
        <taxon>Caulobacterales</taxon>
        <taxon>Caulobacteraceae</taxon>
        <taxon>Asticcacaulis</taxon>
    </lineage>
</organism>
<accession>V4P4B2</accession>
<protein>
    <submittedName>
        <fullName evidence="1">Uncharacterized protein</fullName>
    </submittedName>
</protein>
<gene>
    <name evidence="1" type="ORF">ABENE_21320</name>
</gene>
<keyword evidence="2" id="KW-1185">Reference proteome</keyword>
<dbReference type="eggNOG" id="ENOG502Z8S6">
    <property type="taxonomic scope" value="Bacteria"/>
</dbReference>
<dbReference type="PATRIC" id="fig|1121022.4.peg.4368"/>
<dbReference type="EMBL" id="AWGB01000081">
    <property type="protein sequence ID" value="ESQ81989.1"/>
    <property type="molecule type" value="Genomic_DNA"/>
</dbReference>
<dbReference type="STRING" id="1121022.GCA_000376105_04403"/>
<dbReference type="AlphaFoldDB" id="V4P4B2"/>
<sequence>MSVTIKEVTEAFEFFYEALHSRDFRKTLPLNKMSERELLPLVRTYLLGYFWDVAPEVRSSLPGTLTGEGSIDFVVGDVAIELAVRRPKDSKRFLSDLHNATEIKKLMKHKGLAVLILLDFSAKPFSDADIERYRDWPSLGKGNHKKSPFNVAYFYREKRATKCIQKNIRV</sequence>
<dbReference type="RefSeq" id="WP_018084083.1">
    <property type="nucleotide sequence ID" value="NZ_AQWM01000061.1"/>
</dbReference>
<evidence type="ECO:0000313" key="1">
    <source>
        <dbReference type="EMBL" id="ESQ81989.1"/>
    </source>
</evidence>
<reference evidence="1 2" key="1">
    <citation type="journal article" date="2014" name="Nature">
        <title>Sequential evolution of bacterial morphology by co-option of a developmental regulator.</title>
        <authorList>
            <person name="Jiang C."/>
            <person name="Brown P.J."/>
            <person name="Ducret A."/>
            <person name="Brun Y.V."/>
        </authorList>
    </citation>
    <scope>NUCLEOTIDE SEQUENCE [LARGE SCALE GENOMIC DNA]</scope>
    <source>
        <strain evidence="1 2">DSM 16100</strain>
    </source>
</reference>
<name>V4P4B2_9CAUL</name>
<proteinExistence type="predicted"/>
<dbReference type="OrthoDB" id="6430329at2"/>